<keyword evidence="4" id="KW-1185">Reference proteome</keyword>
<dbReference type="PATRIC" id="fig|68170.10.peg.7719"/>
<gene>
    <name evidence="3" type="ORF">UK23_29430</name>
</gene>
<dbReference type="Proteomes" id="UP000033393">
    <property type="component" value="Unassembled WGS sequence"/>
</dbReference>
<dbReference type="RefSeq" id="WP_045314924.1">
    <property type="nucleotide sequence ID" value="NZ_JYJG01000247.1"/>
</dbReference>
<feature type="domain" description="DUF397" evidence="2">
    <location>
        <begin position="8"/>
        <end position="61"/>
    </location>
</feature>
<dbReference type="AlphaFoldDB" id="A0A0F0GM87"/>
<name>A0A0F0GM87_LENAE</name>
<evidence type="ECO:0000256" key="1">
    <source>
        <dbReference type="SAM" id="MobiDB-lite"/>
    </source>
</evidence>
<feature type="region of interest" description="Disordered" evidence="1">
    <location>
        <begin position="1"/>
        <end position="20"/>
    </location>
</feature>
<accession>A0A0F0GM87</accession>
<evidence type="ECO:0000313" key="3">
    <source>
        <dbReference type="EMBL" id="KJK44425.1"/>
    </source>
</evidence>
<dbReference type="Pfam" id="PF04149">
    <property type="entry name" value="DUF397"/>
    <property type="match status" value="1"/>
</dbReference>
<organism evidence="3 4">
    <name type="scientific">Lentzea aerocolonigenes</name>
    <name type="common">Lechevalieria aerocolonigenes</name>
    <name type="synonym">Saccharothrix aerocolonigenes</name>
    <dbReference type="NCBI Taxonomy" id="68170"/>
    <lineage>
        <taxon>Bacteria</taxon>
        <taxon>Bacillati</taxon>
        <taxon>Actinomycetota</taxon>
        <taxon>Actinomycetes</taxon>
        <taxon>Pseudonocardiales</taxon>
        <taxon>Pseudonocardiaceae</taxon>
        <taxon>Lentzea</taxon>
    </lineage>
</organism>
<dbReference type="EMBL" id="JYJG01000247">
    <property type="protein sequence ID" value="KJK44425.1"/>
    <property type="molecule type" value="Genomic_DNA"/>
</dbReference>
<protein>
    <recommendedName>
        <fullName evidence="2">DUF397 domain-containing protein</fullName>
    </recommendedName>
</protein>
<reference evidence="3 4" key="1">
    <citation type="submission" date="2015-02" db="EMBL/GenBank/DDBJ databases">
        <authorList>
            <person name="Ju K.-S."/>
            <person name="Doroghazi J.R."/>
            <person name="Metcalf W."/>
        </authorList>
    </citation>
    <scope>NUCLEOTIDE SEQUENCE [LARGE SCALE GENOMIC DNA]</scope>
    <source>
        <strain evidence="3 4">NRRL B-16140</strain>
    </source>
</reference>
<dbReference type="STRING" id="68170.GCA_000974445_05855"/>
<dbReference type="OrthoDB" id="3430276at2"/>
<dbReference type="InterPro" id="IPR007278">
    <property type="entry name" value="DUF397"/>
</dbReference>
<sequence length="67" mass="7031">MIPDLSTATWRKASRSGGNGGQCVELALVGDRTFTRDSKNVGGAVLSFSNGAWGLFLDAAKDDRLDG</sequence>
<comment type="caution">
    <text evidence="3">The sequence shown here is derived from an EMBL/GenBank/DDBJ whole genome shotgun (WGS) entry which is preliminary data.</text>
</comment>
<evidence type="ECO:0000313" key="4">
    <source>
        <dbReference type="Proteomes" id="UP000033393"/>
    </source>
</evidence>
<proteinExistence type="predicted"/>
<evidence type="ECO:0000259" key="2">
    <source>
        <dbReference type="Pfam" id="PF04149"/>
    </source>
</evidence>